<dbReference type="GO" id="GO:0008380">
    <property type="term" value="P:RNA splicing"/>
    <property type="evidence" value="ECO:0007669"/>
    <property type="project" value="UniProtKB-KW"/>
</dbReference>
<feature type="domain" description="Tyrosine-protein phosphatase" evidence="23">
    <location>
        <begin position="675"/>
        <end position="938"/>
    </location>
</feature>
<dbReference type="GO" id="GO:0016567">
    <property type="term" value="P:protein ubiquitination"/>
    <property type="evidence" value="ECO:0007669"/>
    <property type="project" value="InterPro"/>
</dbReference>
<evidence type="ECO:0000256" key="3">
    <source>
        <dbReference type="ARBA" id="ARBA00004906"/>
    </source>
</evidence>
<feature type="region of interest" description="Disordered" evidence="21">
    <location>
        <begin position="444"/>
        <end position="474"/>
    </location>
</feature>
<dbReference type="InterPro" id="IPR052782">
    <property type="entry name" value="Oocyte-zygote_transition_reg"/>
</dbReference>
<comment type="function">
    <text evidence="16">Has a ubiquitin-protein ligase activity acting as an E3 ubiquitin protein ligase or as an ubiquitin-ubiquitin ligase promoting elongation of ubiquitin chains on substrates. By mediating 'Lys-48'-linked polyubiquitination of proteins could target them for proteasomal degradation. May also function as a chaperone, playing a role in transport to the cell membrane of BSG/Basigin for instance. Probable inactive PPIase with no peptidyl-prolyl cis-trans isomerase activity. As a component of the minor spliceosome, involved in the splicing of U12-type introns in pre-mRNAs.</text>
</comment>
<evidence type="ECO:0000256" key="10">
    <source>
        <dbReference type="ARBA" id="ARBA00022786"/>
    </source>
</evidence>
<evidence type="ECO:0000256" key="12">
    <source>
        <dbReference type="ARBA" id="ARBA00022990"/>
    </source>
</evidence>
<dbReference type="GO" id="GO:0006397">
    <property type="term" value="P:mRNA processing"/>
    <property type="evidence" value="ECO:0007669"/>
    <property type="project" value="UniProtKB-KW"/>
</dbReference>
<dbReference type="PROSITE" id="PS50072">
    <property type="entry name" value="CSA_PPIASE_2"/>
    <property type="match status" value="1"/>
</dbReference>
<evidence type="ECO:0000256" key="1">
    <source>
        <dbReference type="ARBA" id="ARBA00000900"/>
    </source>
</evidence>
<keyword evidence="22" id="KW-1133">Transmembrane helix</keyword>
<dbReference type="Proteomes" id="UP001175271">
    <property type="component" value="Unassembled WGS sequence"/>
</dbReference>
<feature type="domain" description="Tyrosine specific protein phosphatases" evidence="24">
    <location>
        <begin position="858"/>
        <end position="929"/>
    </location>
</feature>
<sequence>MGKKQHQKDKLYLTTKEWKESFGGHKDDTATRIQKAVFKRLPLDHCALSLNPFEHPVCGDDGIIFDLTQITAYLKKHGVSPCTGKKMKASELIPLKFAKDKEGKFCCPVTFRTFTQTSHIVAIKTTGNVFSKEAIDELNLKRNHLRDLLTDVPFQRKDIITIQDPNHLEKFNMEQFNHVKLDLKTSAQIKAEKLQRENPKFFIRFINNEAKEALAQLEREYIPAKKEEKPELIGDVVNSAHYSQGRMAAGFTSTACDVVTKNRAAVLDEDVVRYARVKRNGYVRIITNHGVLNLELYAKQVPKACENFITHCKNGFFDNTKFHRIIKHFMMQGGDPTGTGKGGESIWGKAFKDEIVGTYKHDKRGVLSMANSGSDTNKSQFFITFRPVKRLDGKHTIFGHVVGGMETLAEIEQVETDGNDRPKDPVLFLAAQIFVDPFEEAQAQVDKERKEARDKEMKISGASSSSDSVLQKPKEYSSGVGKYINPETFGKNSAKRGMEDPLYIGNDAPKKKERVIFKMRIPEGVPKTMSMRIQERLGLIRQARKPSLGSVAVVSCVVLTAAAVFAVAAYPKINNQYYKNVQKEKRALLSASREELAHGQRPWSDPFERKHARVSREVGKAKLRRKQIGKQLLKMENGSKVGSKSTSSTRVNLTPKQQAAERFLDMAMELGMRGIRKEFINFKSYTPSGPRLAWRILENKDKNRYDDVELLDESRVKLKHNNETGKPHDDYIHASWVKVHDDLLYICSQGPLSNTIHHFWLMVLQERSKVILQLCNYYEDDKEKCCEYFPNEAEGSGWKTYGPIEVRALERQSNIPTMKKVVKTKLQVKYKDDTIDVFHILYGGWPDHSVAESVTCCREVHSFIHKIYDKKPIIAHCSAGIGRTGTFVAMEMCLHRILTLTDMKFTLPELIKELRDQRFKAIQNDQQYVFVFRSVIEVLVHDDALEKSDRVIGFINEYDELVARKRLEREKAGKEKSKSMPR</sequence>
<evidence type="ECO:0000256" key="18">
    <source>
        <dbReference type="ARBA" id="ARBA00073734"/>
    </source>
</evidence>
<dbReference type="InterPro" id="IPR003613">
    <property type="entry name" value="Ubox_domain"/>
</dbReference>
<dbReference type="PROSITE" id="PS50055">
    <property type="entry name" value="TYR_PHOSPHATASE_PTP"/>
    <property type="match status" value="1"/>
</dbReference>
<dbReference type="InterPro" id="IPR029000">
    <property type="entry name" value="Cyclophilin-like_dom_sf"/>
</dbReference>
<dbReference type="CDD" id="cd00047">
    <property type="entry name" value="PTPc"/>
    <property type="match status" value="1"/>
</dbReference>
<dbReference type="PRINTS" id="PR00153">
    <property type="entry name" value="CSAPPISMRASE"/>
</dbReference>
<dbReference type="InterPro" id="IPR029021">
    <property type="entry name" value="Prot-tyrosine_phosphatase-like"/>
</dbReference>
<dbReference type="PROSITE" id="PS50056">
    <property type="entry name" value="TYR_PHOSPHATASE_2"/>
    <property type="match status" value="1"/>
</dbReference>
<evidence type="ECO:0000259" key="23">
    <source>
        <dbReference type="PROSITE" id="PS50055"/>
    </source>
</evidence>
<dbReference type="GO" id="GO:0004725">
    <property type="term" value="F:protein tyrosine phosphatase activity"/>
    <property type="evidence" value="ECO:0007669"/>
    <property type="project" value="InterPro"/>
</dbReference>
<feature type="compositionally biased region" description="Basic and acidic residues" evidence="21">
    <location>
        <begin position="606"/>
        <end position="620"/>
    </location>
</feature>
<evidence type="ECO:0000256" key="19">
    <source>
        <dbReference type="ARBA" id="ARBA00078275"/>
    </source>
</evidence>
<dbReference type="FunFam" id="2.40.100.10:FF:000018">
    <property type="entry name" value="Peptidyl-prolyl cis-trans isomerase-like 2"/>
    <property type="match status" value="1"/>
</dbReference>
<dbReference type="CDD" id="cd16663">
    <property type="entry name" value="RING-Ubox_PPIL2"/>
    <property type="match status" value="1"/>
</dbReference>
<dbReference type="SUPFAM" id="SSF57850">
    <property type="entry name" value="RING/U-box"/>
    <property type="match status" value="1"/>
</dbReference>
<dbReference type="InterPro" id="IPR003595">
    <property type="entry name" value="Tyr_Pase_cat"/>
</dbReference>
<dbReference type="SMART" id="SM00504">
    <property type="entry name" value="Ubox"/>
    <property type="match status" value="1"/>
</dbReference>
<evidence type="ECO:0000259" key="26">
    <source>
        <dbReference type="PROSITE" id="PS51698"/>
    </source>
</evidence>
<evidence type="ECO:0000256" key="17">
    <source>
        <dbReference type="ARBA" id="ARBA00061807"/>
    </source>
</evidence>
<dbReference type="GO" id="GO:0003755">
    <property type="term" value="F:peptidyl-prolyl cis-trans isomerase activity"/>
    <property type="evidence" value="ECO:0007669"/>
    <property type="project" value="InterPro"/>
</dbReference>
<dbReference type="InterPro" id="IPR000387">
    <property type="entry name" value="Tyr_Pase_dom"/>
</dbReference>
<dbReference type="EMBL" id="JAUCMV010000004">
    <property type="protein sequence ID" value="KAK0402704.1"/>
    <property type="molecule type" value="Genomic_DNA"/>
</dbReference>
<keyword evidence="14" id="KW-0508">mRNA splicing</keyword>
<organism evidence="27 28">
    <name type="scientific">Steinernema hermaphroditum</name>
    <dbReference type="NCBI Taxonomy" id="289476"/>
    <lineage>
        <taxon>Eukaryota</taxon>
        <taxon>Metazoa</taxon>
        <taxon>Ecdysozoa</taxon>
        <taxon>Nematoda</taxon>
        <taxon>Chromadorea</taxon>
        <taxon>Rhabditida</taxon>
        <taxon>Tylenchina</taxon>
        <taxon>Panagrolaimomorpha</taxon>
        <taxon>Strongyloidoidea</taxon>
        <taxon>Steinernematidae</taxon>
        <taxon>Steinernema</taxon>
    </lineage>
</organism>
<feature type="domain" description="PPIase cyclophilin-type" evidence="25">
    <location>
        <begin position="287"/>
        <end position="433"/>
    </location>
</feature>
<evidence type="ECO:0000256" key="20">
    <source>
        <dbReference type="ARBA" id="ARBA00079124"/>
    </source>
</evidence>
<keyword evidence="13" id="KW-0175">Coiled coil</keyword>
<dbReference type="Pfam" id="PF04641">
    <property type="entry name" value="Rtf2"/>
    <property type="match status" value="1"/>
</dbReference>
<evidence type="ECO:0000256" key="16">
    <source>
        <dbReference type="ARBA" id="ARBA00059251"/>
    </source>
</evidence>
<dbReference type="InterPro" id="IPR026951">
    <property type="entry name" value="PPIL2_U-box_dom"/>
</dbReference>
<gene>
    <name evidence="27" type="ORF">QR680_016486</name>
</gene>
<feature type="transmembrane region" description="Helical" evidence="22">
    <location>
        <begin position="548"/>
        <end position="570"/>
    </location>
</feature>
<evidence type="ECO:0000256" key="4">
    <source>
        <dbReference type="ARBA" id="ARBA00007930"/>
    </source>
</evidence>
<feature type="region of interest" description="Disordered" evidence="21">
    <location>
        <begin position="599"/>
        <end position="620"/>
    </location>
</feature>
<keyword evidence="28" id="KW-1185">Reference proteome</keyword>
<dbReference type="PANTHER" id="PTHR46163">
    <property type="entry name" value="TYROSINE-PROTEIN PHOSPHATASE-RELATED"/>
    <property type="match status" value="1"/>
</dbReference>
<keyword evidence="12" id="KW-0007">Acetylation</keyword>
<dbReference type="PROSITE" id="PS51698">
    <property type="entry name" value="U_BOX"/>
    <property type="match status" value="1"/>
</dbReference>
<evidence type="ECO:0000313" key="27">
    <source>
        <dbReference type="EMBL" id="KAK0402704.1"/>
    </source>
</evidence>
<comment type="similarity">
    <text evidence="4">Belongs to the cyclophilin-type PPIase family. PPIL2 subfamily.</text>
</comment>
<dbReference type="SUPFAM" id="SSF50891">
    <property type="entry name" value="Cyclophilin-like"/>
    <property type="match status" value="1"/>
</dbReference>
<dbReference type="EC" id="2.3.2.27" evidence="5"/>
<dbReference type="InterPro" id="IPR002130">
    <property type="entry name" value="Cyclophilin-type_PPIase_dom"/>
</dbReference>
<evidence type="ECO:0000256" key="2">
    <source>
        <dbReference type="ARBA" id="ARBA00004123"/>
    </source>
</evidence>
<keyword evidence="10" id="KW-0833">Ubl conjugation pathway</keyword>
<dbReference type="FunFam" id="3.30.40.10:FF:000079">
    <property type="entry name" value="Peptidyl-prolyl cis-trans isomerase 2"/>
    <property type="match status" value="1"/>
</dbReference>
<evidence type="ECO:0000259" key="24">
    <source>
        <dbReference type="PROSITE" id="PS50056"/>
    </source>
</evidence>
<feature type="domain" description="U-box" evidence="26">
    <location>
        <begin position="39"/>
        <end position="112"/>
    </location>
</feature>
<evidence type="ECO:0000256" key="8">
    <source>
        <dbReference type="ARBA" id="ARBA00022679"/>
    </source>
</evidence>
<evidence type="ECO:0000256" key="11">
    <source>
        <dbReference type="ARBA" id="ARBA00022843"/>
    </source>
</evidence>
<keyword evidence="6" id="KW-1017">Isopeptide bond</keyword>
<dbReference type="SMART" id="SM00194">
    <property type="entry name" value="PTPc"/>
    <property type="match status" value="1"/>
</dbReference>
<dbReference type="InterPro" id="IPR020892">
    <property type="entry name" value="Cyclophilin-type_PPIase_CS"/>
</dbReference>
<dbReference type="InterPro" id="IPR000242">
    <property type="entry name" value="PTP_cat"/>
</dbReference>
<comment type="subunit">
    <text evidence="17">Component of the minor spliceosome, which splices U12-type introns. Within this complex, interacts with PRPF8/PRP8, EFTUD2/SNU114 and PLRG1. Interacts with isoform 2 of BSG. Interacts (via the PPIase cyclophilin-type domain) with CRNKL1; they may form a trimeric complex with HSP90.</text>
</comment>
<dbReference type="GO" id="GO:0005681">
    <property type="term" value="C:spliceosomal complex"/>
    <property type="evidence" value="ECO:0007669"/>
    <property type="project" value="UniProtKB-KW"/>
</dbReference>
<keyword evidence="15" id="KW-0539">Nucleus</keyword>
<comment type="catalytic activity">
    <reaction evidence="1">
        <text>S-ubiquitinyl-[E2 ubiquitin-conjugating enzyme]-L-cysteine + [acceptor protein]-L-lysine = [E2 ubiquitin-conjugating enzyme]-L-cysteine + N(6)-ubiquitinyl-[acceptor protein]-L-lysine.</text>
        <dbReference type="EC" id="2.3.2.27"/>
    </reaction>
</comment>
<comment type="caution">
    <text evidence="27">The sequence shown here is derived from an EMBL/GenBank/DDBJ whole genome shotgun (WGS) entry which is preliminary data.</text>
</comment>
<proteinExistence type="inferred from homology"/>
<dbReference type="SMART" id="SM00404">
    <property type="entry name" value="PTPc_motif"/>
    <property type="match status" value="1"/>
</dbReference>
<dbReference type="Pfam" id="PF00160">
    <property type="entry name" value="Pro_isomerase"/>
    <property type="match status" value="1"/>
</dbReference>
<dbReference type="PROSITE" id="PS00170">
    <property type="entry name" value="CSA_PPIASE_1"/>
    <property type="match status" value="1"/>
</dbReference>
<evidence type="ECO:0000256" key="5">
    <source>
        <dbReference type="ARBA" id="ARBA00012483"/>
    </source>
</evidence>
<dbReference type="SUPFAM" id="SSF52799">
    <property type="entry name" value="(Phosphotyrosine protein) phosphatases II"/>
    <property type="match status" value="1"/>
</dbReference>
<keyword evidence="8" id="KW-0808">Transferase</keyword>
<keyword evidence="22" id="KW-0472">Membrane</keyword>
<evidence type="ECO:0000256" key="6">
    <source>
        <dbReference type="ARBA" id="ARBA00022499"/>
    </source>
</evidence>
<keyword evidence="9" id="KW-0747">Spliceosome</keyword>
<dbReference type="GO" id="GO:0061630">
    <property type="term" value="F:ubiquitin protein ligase activity"/>
    <property type="evidence" value="ECO:0007669"/>
    <property type="project" value="UniProtKB-EC"/>
</dbReference>
<evidence type="ECO:0000256" key="13">
    <source>
        <dbReference type="ARBA" id="ARBA00023054"/>
    </source>
</evidence>
<feature type="compositionally biased region" description="Basic and acidic residues" evidence="21">
    <location>
        <begin position="445"/>
        <end position="458"/>
    </location>
</feature>
<accession>A0AA39HCC9</accession>
<dbReference type="Gene3D" id="3.90.190.10">
    <property type="entry name" value="Protein tyrosine phosphatase superfamily"/>
    <property type="match status" value="1"/>
</dbReference>
<dbReference type="GO" id="GO:0006457">
    <property type="term" value="P:protein folding"/>
    <property type="evidence" value="ECO:0007669"/>
    <property type="project" value="InterPro"/>
</dbReference>
<evidence type="ECO:0000256" key="9">
    <source>
        <dbReference type="ARBA" id="ARBA00022728"/>
    </source>
</evidence>
<dbReference type="CDD" id="cd01923">
    <property type="entry name" value="cyclophilin_RING"/>
    <property type="match status" value="1"/>
</dbReference>
<keyword evidence="22" id="KW-0812">Transmembrane</keyword>
<keyword evidence="11" id="KW-0832">Ubl conjugation</keyword>
<comment type="pathway">
    <text evidence="3">Protein modification; protein ubiquitination.</text>
</comment>
<dbReference type="Pfam" id="PF00102">
    <property type="entry name" value="Y_phosphatase"/>
    <property type="match status" value="1"/>
</dbReference>
<evidence type="ECO:0000256" key="14">
    <source>
        <dbReference type="ARBA" id="ARBA00023187"/>
    </source>
</evidence>
<reference evidence="27" key="1">
    <citation type="submission" date="2023-06" db="EMBL/GenBank/DDBJ databases">
        <title>Genomic analysis of the entomopathogenic nematode Steinernema hermaphroditum.</title>
        <authorList>
            <person name="Schwarz E.M."/>
            <person name="Heppert J.K."/>
            <person name="Baniya A."/>
            <person name="Schwartz H.T."/>
            <person name="Tan C.-H."/>
            <person name="Antoshechkin I."/>
            <person name="Sternberg P.W."/>
            <person name="Goodrich-Blair H."/>
            <person name="Dillman A.R."/>
        </authorList>
    </citation>
    <scope>NUCLEOTIDE SEQUENCE</scope>
    <source>
        <strain evidence="27">PS9179</strain>
        <tissue evidence="27">Whole animal</tissue>
    </source>
</reference>
<dbReference type="Gene3D" id="2.40.100.10">
    <property type="entry name" value="Cyclophilin-like"/>
    <property type="match status" value="1"/>
</dbReference>
<protein>
    <recommendedName>
        <fullName evidence="18">RING-type E3 ubiquitin-protein ligase PPIL2</fullName>
        <ecNumber evidence="5">2.3.2.27</ecNumber>
    </recommendedName>
    <alternativeName>
        <fullName evidence="20">CYC4</fullName>
    </alternativeName>
    <alternativeName>
        <fullName evidence="19">Probable inactive peptidyl-prolyl cis-trans isomerase-like 2</fullName>
    </alternativeName>
</protein>
<evidence type="ECO:0000313" key="28">
    <source>
        <dbReference type="Proteomes" id="UP001175271"/>
    </source>
</evidence>
<keyword evidence="7" id="KW-0507">mRNA processing</keyword>
<evidence type="ECO:0000256" key="21">
    <source>
        <dbReference type="SAM" id="MobiDB-lite"/>
    </source>
</evidence>
<dbReference type="InterPro" id="IPR013083">
    <property type="entry name" value="Znf_RING/FYVE/PHD"/>
</dbReference>
<evidence type="ECO:0000259" key="25">
    <source>
        <dbReference type="PROSITE" id="PS50072"/>
    </source>
</evidence>
<dbReference type="Gene3D" id="3.30.40.10">
    <property type="entry name" value="Zinc/RING finger domain, C3HC4 (zinc finger)"/>
    <property type="match status" value="1"/>
</dbReference>
<comment type="subcellular location">
    <subcellularLocation>
        <location evidence="2">Nucleus</location>
    </subcellularLocation>
</comment>
<evidence type="ECO:0000256" key="7">
    <source>
        <dbReference type="ARBA" id="ARBA00022664"/>
    </source>
</evidence>
<dbReference type="AlphaFoldDB" id="A0AA39HCC9"/>
<name>A0AA39HCC9_9BILA</name>
<evidence type="ECO:0000256" key="15">
    <source>
        <dbReference type="ARBA" id="ARBA00023242"/>
    </source>
</evidence>
<evidence type="ECO:0000256" key="22">
    <source>
        <dbReference type="SAM" id="Phobius"/>
    </source>
</evidence>